<accession>A0AA43TWT0</accession>
<feature type="compositionally biased region" description="Polar residues" evidence="1">
    <location>
        <begin position="282"/>
        <end position="314"/>
    </location>
</feature>
<feature type="compositionally biased region" description="Low complexity" evidence="1">
    <location>
        <begin position="388"/>
        <end position="398"/>
    </location>
</feature>
<feature type="compositionally biased region" description="Polar residues" evidence="1">
    <location>
        <begin position="407"/>
        <end position="424"/>
    </location>
</feature>
<protein>
    <submittedName>
        <fullName evidence="2">Uncharacterized protein</fullName>
    </submittedName>
</protein>
<feature type="region of interest" description="Disordered" evidence="1">
    <location>
        <begin position="94"/>
        <end position="442"/>
    </location>
</feature>
<dbReference type="EMBL" id="JAPUFD010000012">
    <property type="protein sequence ID" value="MDI1490769.1"/>
    <property type="molecule type" value="Genomic_DNA"/>
</dbReference>
<organism evidence="2 3">
    <name type="scientific">Ramalina farinacea</name>
    <dbReference type="NCBI Taxonomy" id="258253"/>
    <lineage>
        <taxon>Eukaryota</taxon>
        <taxon>Fungi</taxon>
        <taxon>Dikarya</taxon>
        <taxon>Ascomycota</taxon>
        <taxon>Pezizomycotina</taxon>
        <taxon>Lecanoromycetes</taxon>
        <taxon>OSLEUM clade</taxon>
        <taxon>Lecanoromycetidae</taxon>
        <taxon>Lecanorales</taxon>
        <taxon>Lecanorineae</taxon>
        <taxon>Ramalinaceae</taxon>
        <taxon>Ramalina</taxon>
    </lineage>
</organism>
<dbReference type="PRINTS" id="PR01217">
    <property type="entry name" value="PRICHEXTENSN"/>
</dbReference>
<gene>
    <name evidence="2" type="ORF">OHK93_001973</name>
</gene>
<comment type="caution">
    <text evidence="2">The sequence shown here is derived from an EMBL/GenBank/DDBJ whole genome shotgun (WGS) entry which is preliminary data.</text>
</comment>
<proteinExistence type="predicted"/>
<feature type="compositionally biased region" description="Polar residues" evidence="1">
    <location>
        <begin position="179"/>
        <end position="205"/>
    </location>
</feature>
<sequence>MKIGTTESGPSMPSDIVIELTREEACLTSCLRSADAGNEPKHSLQRCPLARVCISFSAMRLYLPRDNFEPKLKRSSEPNEYWFKIVNALRRDLDSVPRPIPDGASAGERSIDLSSSPKGSLPPSIPKVNTTSVRQRFNDFLSSKKNTSPPKKASTSVQQAVALSETQRNQGQKAPAQPSKVQTPSPAATSIQKASVQKPPTTPQRQVIPPATKQTPSPAAQSAQKQPATPQQQAIPPIPKRTSSSLQPAPKSKQTSSPSAKPVQKPPTTPQRQPVLPKPERTPTSTQPIAPKLKQTSSFVQPTPPTSKQASTFVQPAPPKSHQLSSPSVKSVQKLSTAPQRQPVPANPQQTSAFVQPTPPQPKQRAAFVQPIPPKLKQKSSLVPPAPSQSKQSSSVVQPAPPKPKQTSDFAQSQNSLIPKTINQKPMAKPPPPNNPNPRKIIDYKDLDSVVAVPSGSADLDYGIPAAPKQKGSAKEPERPKWEASIMQLQNLKEAAELEGDKAMAEKARKMMKLFEANAASPGKETKAKVDNFKQMWTLM</sequence>
<feature type="compositionally biased region" description="Polar residues" evidence="1">
    <location>
        <begin position="322"/>
        <end position="340"/>
    </location>
</feature>
<evidence type="ECO:0000313" key="2">
    <source>
        <dbReference type="EMBL" id="MDI1490769.1"/>
    </source>
</evidence>
<evidence type="ECO:0000313" key="3">
    <source>
        <dbReference type="Proteomes" id="UP001161017"/>
    </source>
</evidence>
<reference evidence="2" key="1">
    <citation type="journal article" date="2023" name="Genome Biol. Evol.">
        <title>First Whole Genome Sequence and Flow Cytometry Genome Size Data for the Lichen-Forming Fungus Ramalina farinacea (Ascomycota).</title>
        <authorList>
            <person name="Llewellyn T."/>
            <person name="Mian S."/>
            <person name="Hill R."/>
            <person name="Leitch I.J."/>
            <person name="Gaya E."/>
        </authorList>
    </citation>
    <scope>NUCLEOTIDE SEQUENCE</scope>
    <source>
        <strain evidence="2">LIQ254RAFAR</strain>
    </source>
</reference>
<feature type="compositionally biased region" description="Low complexity" evidence="1">
    <location>
        <begin position="213"/>
        <end position="235"/>
    </location>
</feature>
<name>A0AA43TWT0_9LECA</name>
<dbReference type="Proteomes" id="UP001161017">
    <property type="component" value="Unassembled WGS sequence"/>
</dbReference>
<feature type="compositionally biased region" description="Polar residues" evidence="1">
    <location>
        <begin position="128"/>
        <end position="172"/>
    </location>
</feature>
<keyword evidence="3" id="KW-1185">Reference proteome</keyword>
<feature type="region of interest" description="Disordered" evidence="1">
    <location>
        <begin position="457"/>
        <end position="481"/>
    </location>
</feature>
<dbReference type="AlphaFoldDB" id="A0AA43TWT0"/>
<evidence type="ECO:0000256" key="1">
    <source>
        <dbReference type="SAM" id="MobiDB-lite"/>
    </source>
</evidence>
<feature type="compositionally biased region" description="Low complexity" evidence="1">
    <location>
        <begin position="113"/>
        <end position="122"/>
    </location>
</feature>
<feature type="compositionally biased region" description="Polar residues" evidence="1">
    <location>
        <begin position="241"/>
        <end position="259"/>
    </location>
</feature>